<dbReference type="SMART" id="SM00179">
    <property type="entry name" value="EGF_CA"/>
    <property type="match status" value="4"/>
</dbReference>
<dbReference type="InterPro" id="IPR000477">
    <property type="entry name" value="RT_dom"/>
</dbReference>
<dbReference type="InterPro" id="IPR035901">
    <property type="entry name" value="GIY-YIG_endonuc_sf"/>
</dbReference>
<evidence type="ECO:0000259" key="8">
    <source>
        <dbReference type="PROSITE" id="PS50878"/>
    </source>
</evidence>
<dbReference type="GO" id="GO:0005509">
    <property type="term" value="F:calcium ion binding"/>
    <property type="evidence" value="ECO:0007669"/>
    <property type="project" value="InterPro"/>
</dbReference>
<dbReference type="Proteomes" id="UP000694892">
    <property type="component" value="Chromosome 8L"/>
</dbReference>
<dbReference type="InterPro" id="IPR000305">
    <property type="entry name" value="GIY-YIG_endonuc"/>
</dbReference>
<protein>
    <submittedName>
        <fullName evidence="9">Uncharacterized protein</fullName>
    </submittedName>
</protein>
<keyword evidence="1 4" id="KW-0245">EGF-like domain</keyword>
<evidence type="ECO:0000313" key="10">
    <source>
        <dbReference type="Proteomes" id="UP000694892"/>
    </source>
</evidence>
<dbReference type="PROSITE" id="PS50878">
    <property type="entry name" value="RT_POL"/>
    <property type="match status" value="1"/>
</dbReference>
<dbReference type="InterPro" id="IPR000742">
    <property type="entry name" value="EGF"/>
</dbReference>
<dbReference type="CDD" id="cd00054">
    <property type="entry name" value="EGF_CA"/>
    <property type="match status" value="3"/>
</dbReference>
<evidence type="ECO:0000256" key="5">
    <source>
        <dbReference type="SAM" id="Coils"/>
    </source>
</evidence>
<reference evidence="10" key="1">
    <citation type="journal article" date="2016" name="Nature">
        <title>Genome evolution in the allotetraploid frog Xenopus laevis.</title>
        <authorList>
            <person name="Session A.M."/>
            <person name="Uno Y."/>
            <person name="Kwon T."/>
            <person name="Chapman J.A."/>
            <person name="Toyoda A."/>
            <person name="Takahashi S."/>
            <person name="Fukui A."/>
            <person name="Hikosaka A."/>
            <person name="Suzuki A."/>
            <person name="Kondo M."/>
            <person name="van Heeringen S.J."/>
            <person name="Quigley I."/>
            <person name="Heinz S."/>
            <person name="Ogino H."/>
            <person name="Ochi H."/>
            <person name="Hellsten U."/>
            <person name="Lyons J.B."/>
            <person name="Simakov O."/>
            <person name="Putnam N."/>
            <person name="Stites J."/>
            <person name="Kuroki Y."/>
            <person name="Tanaka T."/>
            <person name="Michiue T."/>
            <person name="Watanabe M."/>
            <person name="Bogdanovic O."/>
            <person name="Lister R."/>
            <person name="Georgiou G."/>
            <person name="Paranjpe S.S."/>
            <person name="van Kruijsbergen I."/>
            <person name="Shu S."/>
            <person name="Carlson J."/>
            <person name="Kinoshita T."/>
            <person name="Ohta Y."/>
            <person name="Mawaribuchi S."/>
            <person name="Jenkins J."/>
            <person name="Grimwood J."/>
            <person name="Schmutz J."/>
            <person name="Mitros T."/>
            <person name="Mozaffari S.V."/>
            <person name="Suzuki Y."/>
            <person name="Haramoto Y."/>
            <person name="Yamamoto T.S."/>
            <person name="Takagi C."/>
            <person name="Heald R."/>
            <person name="Miller K."/>
            <person name="Haudenschild C."/>
            <person name="Kitzman J."/>
            <person name="Nakayama T."/>
            <person name="Izutsu Y."/>
            <person name="Robert J."/>
            <person name="Fortriede J."/>
            <person name="Burns K."/>
            <person name="Lotay V."/>
            <person name="Karimi K."/>
            <person name="Yasuoka Y."/>
            <person name="Dichmann D.S."/>
            <person name="Flajnik M.F."/>
            <person name="Houston D.W."/>
            <person name="Shendure J."/>
            <person name="DuPasquier L."/>
            <person name="Vize P.D."/>
            <person name="Zorn A.M."/>
            <person name="Ito M."/>
            <person name="Marcotte E.M."/>
            <person name="Wallingford J.B."/>
            <person name="Ito Y."/>
            <person name="Asashima M."/>
            <person name="Ueno N."/>
            <person name="Matsuda Y."/>
            <person name="Veenstra G.J."/>
            <person name="Fujiyama A."/>
            <person name="Harland R.M."/>
            <person name="Taira M."/>
            <person name="Rokhsar D.S."/>
        </authorList>
    </citation>
    <scope>NUCLEOTIDE SEQUENCE [LARGE SCALE GENOMIC DNA]</scope>
    <source>
        <strain evidence="10">J</strain>
    </source>
</reference>
<evidence type="ECO:0000259" key="7">
    <source>
        <dbReference type="PROSITE" id="PS50164"/>
    </source>
</evidence>
<dbReference type="PANTHER" id="PTHR21301">
    <property type="entry name" value="REVERSE TRANSCRIPTASE"/>
    <property type="match status" value="1"/>
</dbReference>
<dbReference type="CDD" id="cd10442">
    <property type="entry name" value="GIY-YIG_PLEs"/>
    <property type="match status" value="1"/>
</dbReference>
<accession>A0A974H7N5</accession>
<keyword evidence="3 4" id="KW-1015">Disulfide bond</keyword>
<gene>
    <name evidence="9" type="ORF">XELAEV_18039149mg</name>
</gene>
<organism evidence="9 10">
    <name type="scientific">Xenopus laevis</name>
    <name type="common">African clawed frog</name>
    <dbReference type="NCBI Taxonomy" id="8355"/>
    <lineage>
        <taxon>Eukaryota</taxon>
        <taxon>Metazoa</taxon>
        <taxon>Chordata</taxon>
        <taxon>Craniata</taxon>
        <taxon>Vertebrata</taxon>
        <taxon>Euteleostomi</taxon>
        <taxon>Amphibia</taxon>
        <taxon>Batrachia</taxon>
        <taxon>Anura</taxon>
        <taxon>Pipoidea</taxon>
        <taxon>Pipidae</taxon>
        <taxon>Xenopodinae</taxon>
        <taxon>Xenopus</taxon>
        <taxon>Xenopus</taxon>
    </lineage>
</organism>
<dbReference type="Pfam" id="PF12661">
    <property type="entry name" value="hEGF"/>
    <property type="match status" value="2"/>
</dbReference>
<dbReference type="InterPro" id="IPR058912">
    <property type="entry name" value="HTH_animal"/>
</dbReference>
<feature type="coiled-coil region" evidence="5">
    <location>
        <begin position="756"/>
        <end position="783"/>
    </location>
</feature>
<keyword evidence="5" id="KW-0175">Coiled coil</keyword>
<dbReference type="SUPFAM" id="SSF57196">
    <property type="entry name" value="EGF/Laminin"/>
    <property type="match status" value="4"/>
</dbReference>
<feature type="disulfide bond" evidence="4">
    <location>
        <begin position="121"/>
        <end position="130"/>
    </location>
</feature>
<dbReference type="EMBL" id="CM004480">
    <property type="protein sequence ID" value="OCT67848.1"/>
    <property type="molecule type" value="Genomic_DNA"/>
</dbReference>
<feature type="domain" description="GIY-YIG" evidence="7">
    <location>
        <begin position="927"/>
        <end position="1023"/>
    </location>
</feature>
<dbReference type="Pfam" id="PF00078">
    <property type="entry name" value="RVT_1"/>
    <property type="match status" value="1"/>
</dbReference>
<dbReference type="PROSITE" id="PS00022">
    <property type="entry name" value="EGF_1"/>
    <property type="match status" value="2"/>
</dbReference>
<dbReference type="Gene3D" id="2.10.25.10">
    <property type="entry name" value="Laminin"/>
    <property type="match status" value="5"/>
</dbReference>
<name>A0A974H7N5_XENLA</name>
<feature type="domain" description="EGF-like" evidence="6">
    <location>
        <begin position="187"/>
        <end position="234"/>
    </location>
</feature>
<comment type="caution">
    <text evidence="4">Lacks conserved residue(s) required for the propagation of feature annotation.</text>
</comment>
<feature type="disulfide bond" evidence="4">
    <location>
        <begin position="83"/>
        <end position="92"/>
    </location>
</feature>
<dbReference type="Pfam" id="PF00008">
    <property type="entry name" value="EGF"/>
    <property type="match status" value="1"/>
</dbReference>
<evidence type="ECO:0000256" key="3">
    <source>
        <dbReference type="ARBA" id="ARBA00023157"/>
    </source>
</evidence>
<dbReference type="SUPFAM" id="SSF82771">
    <property type="entry name" value="GIY-YIG endonuclease"/>
    <property type="match status" value="1"/>
</dbReference>
<dbReference type="PROSITE" id="PS50164">
    <property type="entry name" value="GIY_YIG"/>
    <property type="match status" value="1"/>
</dbReference>
<dbReference type="PROSITE" id="PS01186">
    <property type="entry name" value="EGF_2"/>
    <property type="match status" value="2"/>
</dbReference>
<feature type="domain" description="EGF-like" evidence="6">
    <location>
        <begin position="60"/>
        <end position="93"/>
    </location>
</feature>
<dbReference type="InterPro" id="IPR013032">
    <property type="entry name" value="EGF-like_CS"/>
</dbReference>
<evidence type="ECO:0000256" key="2">
    <source>
        <dbReference type="ARBA" id="ARBA00022737"/>
    </source>
</evidence>
<evidence type="ECO:0000256" key="1">
    <source>
        <dbReference type="ARBA" id="ARBA00022536"/>
    </source>
</evidence>
<evidence type="ECO:0000256" key="4">
    <source>
        <dbReference type="PROSITE-ProRule" id="PRU00076"/>
    </source>
</evidence>
<dbReference type="InterPro" id="IPR000152">
    <property type="entry name" value="EGF-type_Asp/Asn_hydroxyl_site"/>
</dbReference>
<feature type="domain" description="Reverse transcriptase" evidence="8">
    <location>
        <begin position="494"/>
        <end position="726"/>
    </location>
</feature>
<dbReference type="PROSITE" id="PS00010">
    <property type="entry name" value="ASX_HYDROXYL"/>
    <property type="match status" value="2"/>
</dbReference>
<proteinExistence type="predicted"/>
<dbReference type="Pfam" id="PF26215">
    <property type="entry name" value="HTH_animal"/>
    <property type="match status" value="1"/>
</dbReference>
<dbReference type="SMART" id="SM00181">
    <property type="entry name" value="EGF"/>
    <property type="match status" value="5"/>
</dbReference>
<keyword evidence="2" id="KW-0677">Repeat</keyword>
<dbReference type="PROSITE" id="PS50026">
    <property type="entry name" value="EGF_3"/>
    <property type="match status" value="3"/>
</dbReference>
<evidence type="ECO:0000313" key="9">
    <source>
        <dbReference type="EMBL" id="OCT67848.1"/>
    </source>
</evidence>
<dbReference type="PANTHER" id="PTHR21301:SF12">
    <property type="match status" value="1"/>
</dbReference>
<dbReference type="InterPro" id="IPR001881">
    <property type="entry name" value="EGF-like_Ca-bd_dom"/>
</dbReference>
<evidence type="ECO:0000259" key="6">
    <source>
        <dbReference type="PROSITE" id="PS50026"/>
    </source>
</evidence>
<dbReference type="AlphaFoldDB" id="A0A974H7N5"/>
<sequence length="1035" mass="117757">MLGSVSTRYVHSTAVGSRCETVRAECQTNPCHNKATSLDLLGHYECLCVPGEHYQEKLCKCLSKPYSNRGICQDLPGGYFCSCSFGYTGTNCEVAVDFCSTTPCQNGGSGSQSGISYKCRCAPGWIGSHCETPLFGCKESTPQPSVMGMEFVCVDCGHSYICHCFPGYTGSLCEVKTGFCQPNPCQNGNHCEINPDDFATISSEAKCFYGGACRDEISGFSCMCLPGFVGLFTIMERLQQETPIIALKIEEAERKVQATVSAEQYQAAQGKLNESLRQFRLKLESRKRQKFLRDESDYAENRVYRWAPREGYRTRNQRKPERGPGTNVEDLEAFFRRIRLSAELNDNVEMANTETDHYCNTFFLQDWGLYNSSTYMPAKSNAVVETYIKGVKYEMSLLENRYKKGEIKLPKENITLEERRALLSLQNNKSLVIKPADKGGAVVVMDKEFYINTIITMLDDTTTYQKLTTNPLFSIQRAIKDCVENALQLEIIDNKLAAYLIQTNPITPVLYILPKIHKNMDKPPGRPIVAGQNFFNTKSFIRDTGDFINKINTIDGLTADAILVTLDVESLYTSIPHDGGVEAVGHHLDKDETLDGAQKKFLLTLLQIVLCKNYFLFQDVFFLQTKGTAMGSNVAPSYPNLFMDVFENHFVYNNCQFLKNCKCWYRYIDDIFMIWTGRHSELIGFIDGLNKCSPFISFTMHCDMISIPYLDVLVKNTMNGRLDTDLFVKQTDRNTLLRFDSFHPSHIKKSLPKSQVMRVKRIVQNEQQQADRVEEMKDKFRTRGYPSKILDGMDRVTEGESANSERQTKRISKRIPFVNQYNVLSGEISKIVRKEWSLLTRNFPDKMIFRSPPVMSYSKAETIGTKLVKADLGPSTKYVQTHLKTPKNGTFPCCGCSHCSNVLKGEWIYHPLQGTRIPIRVFFTCMSTFVVYSIKCPCGKIYVGKTIRCLRDRLTEHKSAIRNKLNQPIAKHFNESGHTISQLRFQVLDTVPRRRRGGNRDKELLRKEAQWIRRLGTLSPHGLNHEYDLNPFLLK</sequence>
<feature type="domain" description="EGF-like" evidence="6">
    <location>
        <begin position="95"/>
        <end position="131"/>
    </location>
</feature>